<dbReference type="NCBIfam" id="TIGR00756">
    <property type="entry name" value="PPR"/>
    <property type="match status" value="5"/>
</dbReference>
<accession>A0AAN9KER4</accession>
<dbReference type="FunFam" id="1.25.40.10:FF:001079">
    <property type="entry name" value="Pentatricopeptide repeat-containing protein At2g17210"/>
    <property type="match status" value="1"/>
</dbReference>
<organism evidence="4 5">
    <name type="scientific">Canavalia gladiata</name>
    <name type="common">Sword bean</name>
    <name type="synonym">Dolichos gladiatus</name>
    <dbReference type="NCBI Taxonomy" id="3824"/>
    <lineage>
        <taxon>Eukaryota</taxon>
        <taxon>Viridiplantae</taxon>
        <taxon>Streptophyta</taxon>
        <taxon>Embryophyta</taxon>
        <taxon>Tracheophyta</taxon>
        <taxon>Spermatophyta</taxon>
        <taxon>Magnoliopsida</taxon>
        <taxon>eudicotyledons</taxon>
        <taxon>Gunneridae</taxon>
        <taxon>Pentapetalae</taxon>
        <taxon>rosids</taxon>
        <taxon>fabids</taxon>
        <taxon>Fabales</taxon>
        <taxon>Fabaceae</taxon>
        <taxon>Papilionoideae</taxon>
        <taxon>50 kb inversion clade</taxon>
        <taxon>NPAAA clade</taxon>
        <taxon>indigoferoid/millettioid clade</taxon>
        <taxon>Phaseoleae</taxon>
        <taxon>Canavalia</taxon>
    </lineage>
</organism>
<name>A0AAN9KER4_CANGL</name>
<dbReference type="FunFam" id="1.25.40.10:FF:000309">
    <property type="entry name" value="Pentatricopeptide repeat-containing protein, chloroplastic"/>
    <property type="match status" value="1"/>
</dbReference>
<evidence type="ECO:0000256" key="1">
    <source>
        <dbReference type="ARBA" id="ARBA00022737"/>
    </source>
</evidence>
<gene>
    <name evidence="4" type="ORF">VNO77_33355</name>
</gene>
<keyword evidence="1" id="KW-0677">Repeat</keyword>
<dbReference type="Pfam" id="PF01535">
    <property type="entry name" value="PPR"/>
    <property type="match status" value="6"/>
</dbReference>
<reference evidence="4 5" key="1">
    <citation type="submission" date="2024-01" db="EMBL/GenBank/DDBJ databases">
        <title>The genomes of 5 underutilized Papilionoideae crops provide insights into root nodulation and disease resistanc.</title>
        <authorList>
            <person name="Jiang F."/>
        </authorList>
    </citation>
    <scope>NUCLEOTIDE SEQUENCE [LARGE SCALE GENOMIC DNA]</scope>
    <source>
        <strain evidence="4">LVBAO_FW01</strain>
        <tissue evidence="4">Leaves</tissue>
    </source>
</reference>
<feature type="repeat" description="PPR" evidence="2">
    <location>
        <begin position="115"/>
        <end position="149"/>
    </location>
</feature>
<dbReference type="EMBL" id="JAYMYQ010000008">
    <property type="protein sequence ID" value="KAK7314827.1"/>
    <property type="molecule type" value="Genomic_DNA"/>
</dbReference>
<dbReference type="GO" id="GO:0003723">
    <property type="term" value="F:RNA binding"/>
    <property type="evidence" value="ECO:0007669"/>
    <property type="project" value="InterPro"/>
</dbReference>
<feature type="transmembrane region" description="Helical" evidence="3">
    <location>
        <begin position="221"/>
        <end position="244"/>
    </location>
</feature>
<dbReference type="PROSITE" id="PS51375">
    <property type="entry name" value="PPR"/>
    <property type="match status" value="5"/>
</dbReference>
<feature type="repeat" description="PPR" evidence="2">
    <location>
        <begin position="424"/>
        <end position="459"/>
    </location>
</feature>
<dbReference type="Pfam" id="PF20431">
    <property type="entry name" value="E_motif"/>
    <property type="match status" value="1"/>
</dbReference>
<dbReference type="AlphaFoldDB" id="A0AAN9KER4"/>
<dbReference type="Gene3D" id="1.25.40.10">
    <property type="entry name" value="Tetratricopeptide repeat domain"/>
    <property type="match status" value="4"/>
</dbReference>
<dbReference type="Proteomes" id="UP001367508">
    <property type="component" value="Unassembled WGS sequence"/>
</dbReference>
<dbReference type="InterPro" id="IPR011990">
    <property type="entry name" value="TPR-like_helical_dom_sf"/>
</dbReference>
<dbReference type="InterPro" id="IPR002885">
    <property type="entry name" value="PPR_rpt"/>
</dbReference>
<dbReference type="InterPro" id="IPR046960">
    <property type="entry name" value="PPR_At4g14850-like_plant"/>
</dbReference>
<dbReference type="Pfam" id="PF13041">
    <property type="entry name" value="PPR_2"/>
    <property type="match status" value="2"/>
</dbReference>
<dbReference type="GO" id="GO:0009451">
    <property type="term" value="P:RNA modification"/>
    <property type="evidence" value="ECO:0007669"/>
    <property type="project" value="InterPro"/>
</dbReference>
<evidence type="ECO:0000313" key="4">
    <source>
        <dbReference type="EMBL" id="KAK7314827.1"/>
    </source>
</evidence>
<feature type="repeat" description="PPR" evidence="2">
    <location>
        <begin position="220"/>
        <end position="254"/>
    </location>
</feature>
<evidence type="ECO:0000256" key="2">
    <source>
        <dbReference type="PROSITE-ProRule" id="PRU00708"/>
    </source>
</evidence>
<keyword evidence="3" id="KW-1133">Transmembrane helix</keyword>
<dbReference type="FunFam" id="1.25.40.10:FF:000682">
    <property type="entry name" value="Pentatricopeptide repeat-containing protein At3g16610"/>
    <property type="match status" value="1"/>
</dbReference>
<keyword evidence="3" id="KW-0472">Membrane</keyword>
<feature type="transmembrane region" description="Helical" evidence="3">
    <location>
        <begin position="179"/>
        <end position="201"/>
    </location>
</feature>
<evidence type="ECO:0000256" key="3">
    <source>
        <dbReference type="SAM" id="Phobius"/>
    </source>
</evidence>
<feature type="repeat" description="PPR" evidence="2">
    <location>
        <begin position="323"/>
        <end position="357"/>
    </location>
</feature>
<proteinExistence type="predicted"/>
<evidence type="ECO:0000313" key="5">
    <source>
        <dbReference type="Proteomes" id="UP001367508"/>
    </source>
</evidence>
<evidence type="ECO:0008006" key="6">
    <source>
        <dbReference type="Google" id="ProtNLM"/>
    </source>
</evidence>
<dbReference type="InterPro" id="IPR046848">
    <property type="entry name" value="E_motif"/>
</dbReference>
<keyword evidence="5" id="KW-1185">Reference proteome</keyword>
<feature type="transmembrane region" description="Helical" evidence="3">
    <location>
        <begin position="256"/>
        <end position="275"/>
    </location>
</feature>
<comment type="caution">
    <text evidence="4">The sequence shown here is derived from an EMBL/GenBank/DDBJ whole genome shotgun (WGS) entry which is preliminary data.</text>
</comment>
<dbReference type="PANTHER" id="PTHR47926">
    <property type="entry name" value="PENTATRICOPEPTIDE REPEAT-CONTAINING PROTEIN"/>
    <property type="match status" value="1"/>
</dbReference>
<keyword evidence="3" id="KW-0812">Transmembrane</keyword>
<protein>
    <recommendedName>
        <fullName evidence="6">Pentatricopeptide repeat-containing protein</fullName>
    </recommendedName>
</protein>
<sequence>MSLRSSSLANFQRPLYLWNLMIRDSTNNGFFIETLKIYSSMTHSGVHGNSFTYPLVLKACASLAFIQQGTMLHGHVLRLGFQGDTFVQTGLVDMYSKCSRVTSARQVFDEMPQRSVVSWNAMVSAYSRVYLMDQALSLLKEMWVLGFEPSSSTFVSILSGYSYLDYFKFRFQGMSIHCCLIKLGILYLEVSLANSLMGMYAQFCQMDEARKVFDLMDEKSIISWTTIMGGYVKIGLAVEAFNLFNQMQHQKIGIDFVVFLNLISVCIQVGELLLASSIHSLILKCGCECDEEDSIGNLLITMYANCGNLKSAKRIFDLINEKSILSWTSMIAGYAHSGHPVEALDLFRRMVRTDIRPNGATLAIVLSACADLGSLSTGQEIEEYVFLNGLVSDQQVQTSLIHMFSKCGSIKKAREVFERVADKDLTVWTSMINSYAIHGMGNEAISLFHKMTTAEGIMPDAIVYTSVLLACSHSGLVEDGLKYFKSMQKDFGISPTIEHYTCLVDLLGRVGQLDLALDAIQGMPLEAQAQAWGPLLSACRIHGNVELGEVAAVKLLDLSPGSSGSYILMANLYTSSGKWKEAHMMRNLIDGNGLVKECGWSQVEVSGRFHTFAAGNQSQVGFANTYKTLEVLNFTLQEGSYTAETISLVMSIVFPACSIIRTCYEVHLHGYLQGFYNANSVCRPDWLTQQKEFGERENKNRWLT</sequence>
<feature type="repeat" description="PPR" evidence="2">
    <location>
        <begin position="460"/>
        <end position="495"/>
    </location>
</feature>
<dbReference type="PANTHER" id="PTHR47926:SF344">
    <property type="entry name" value="OS07G0636900 PROTEIN"/>
    <property type="match status" value="1"/>
</dbReference>